<reference evidence="7 8" key="1">
    <citation type="submission" date="2017-04" db="EMBL/GenBank/DDBJ databases">
        <authorList>
            <person name="Afonso C.L."/>
            <person name="Miller P.J."/>
            <person name="Scott M.A."/>
            <person name="Spackman E."/>
            <person name="Goraichik I."/>
            <person name="Dimitrov K.M."/>
            <person name="Suarez D.L."/>
            <person name="Swayne D.E."/>
        </authorList>
    </citation>
    <scope>NUCLEOTIDE SEQUENCE [LARGE SCALE GENOMIC DNA]</scope>
    <source>
        <strain evidence="7 8">CGMCC 1.12644</strain>
    </source>
</reference>
<dbReference type="Pfam" id="PF04893">
    <property type="entry name" value="Yip1"/>
    <property type="match status" value="1"/>
</dbReference>
<evidence type="ECO:0000259" key="6">
    <source>
        <dbReference type="Pfam" id="PF04893"/>
    </source>
</evidence>
<evidence type="ECO:0000313" key="7">
    <source>
        <dbReference type="EMBL" id="SMC91457.1"/>
    </source>
</evidence>
<dbReference type="Proteomes" id="UP000192330">
    <property type="component" value="Unassembled WGS sequence"/>
</dbReference>
<keyword evidence="4 5" id="KW-0472">Membrane</keyword>
<feature type="transmembrane region" description="Helical" evidence="5">
    <location>
        <begin position="106"/>
        <end position="127"/>
    </location>
</feature>
<keyword evidence="3 5" id="KW-1133">Transmembrane helix</keyword>
<evidence type="ECO:0000256" key="1">
    <source>
        <dbReference type="ARBA" id="ARBA00004141"/>
    </source>
</evidence>
<proteinExistence type="predicted"/>
<sequence length="167" mass="18009">MPVTQDIVATYRGPGRVMHRLLSMGQREDRAIAIVMAGCAVIFVAQLPRLAREAHLTGEELNPMLGASLLAWVFIAPLMLYALAALSHLVARLLGGRGSWFDARLALFWAVLASSPLMLLNGLVAGFIGPGPALSFVGLLWLAIFGWFWARCLWVAERPQTSVGAGA</sequence>
<evidence type="ECO:0000256" key="2">
    <source>
        <dbReference type="ARBA" id="ARBA00022692"/>
    </source>
</evidence>
<evidence type="ECO:0000256" key="4">
    <source>
        <dbReference type="ARBA" id="ARBA00023136"/>
    </source>
</evidence>
<keyword evidence="8" id="KW-1185">Reference proteome</keyword>
<dbReference type="RefSeq" id="WP_084353442.1">
    <property type="nucleotide sequence ID" value="NZ_FWYD01000010.1"/>
</dbReference>
<gene>
    <name evidence="7" type="ORF">SAMN06295998_11061</name>
</gene>
<protein>
    <recommendedName>
        <fullName evidence="6">Yip1 domain-containing protein</fullName>
    </recommendedName>
</protein>
<name>A0A1W2D1K7_9RHOB</name>
<dbReference type="AlphaFoldDB" id="A0A1W2D1K7"/>
<dbReference type="GO" id="GO:0016020">
    <property type="term" value="C:membrane"/>
    <property type="evidence" value="ECO:0007669"/>
    <property type="project" value="UniProtKB-SubCell"/>
</dbReference>
<dbReference type="STRING" id="1387277.SAMN06295998_11061"/>
<feature type="domain" description="Yip1" evidence="6">
    <location>
        <begin position="34"/>
        <end position="155"/>
    </location>
</feature>
<evidence type="ECO:0000256" key="3">
    <source>
        <dbReference type="ARBA" id="ARBA00022989"/>
    </source>
</evidence>
<feature type="transmembrane region" description="Helical" evidence="5">
    <location>
        <begin position="31"/>
        <end position="49"/>
    </location>
</feature>
<dbReference type="EMBL" id="FWYD01000010">
    <property type="protein sequence ID" value="SMC91457.1"/>
    <property type="molecule type" value="Genomic_DNA"/>
</dbReference>
<accession>A0A1W2D1K7</accession>
<feature type="transmembrane region" description="Helical" evidence="5">
    <location>
        <begin position="69"/>
        <end position="94"/>
    </location>
</feature>
<dbReference type="OrthoDB" id="7771437at2"/>
<keyword evidence="2 5" id="KW-0812">Transmembrane</keyword>
<evidence type="ECO:0000256" key="5">
    <source>
        <dbReference type="SAM" id="Phobius"/>
    </source>
</evidence>
<organism evidence="7 8">
    <name type="scientific">Primorskyibacter flagellatus</name>
    <dbReference type="NCBI Taxonomy" id="1387277"/>
    <lineage>
        <taxon>Bacteria</taxon>
        <taxon>Pseudomonadati</taxon>
        <taxon>Pseudomonadota</taxon>
        <taxon>Alphaproteobacteria</taxon>
        <taxon>Rhodobacterales</taxon>
        <taxon>Roseobacteraceae</taxon>
        <taxon>Primorskyibacter</taxon>
    </lineage>
</organism>
<comment type="subcellular location">
    <subcellularLocation>
        <location evidence="1">Membrane</location>
        <topology evidence="1">Multi-pass membrane protein</topology>
    </subcellularLocation>
</comment>
<feature type="transmembrane region" description="Helical" evidence="5">
    <location>
        <begin position="133"/>
        <end position="150"/>
    </location>
</feature>
<evidence type="ECO:0000313" key="8">
    <source>
        <dbReference type="Proteomes" id="UP000192330"/>
    </source>
</evidence>
<dbReference type="InterPro" id="IPR006977">
    <property type="entry name" value="Yip1_dom"/>
</dbReference>